<organism evidence="2 3">
    <name type="scientific">Tsukamurella strandjordii</name>
    <dbReference type="NCBI Taxonomy" id="147577"/>
    <lineage>
        <taxon>Bacteria</taxon>
        <taxon>Bacillati</taxon>
        <taxon>Actinomycetota</taxon>
        <taxon>Actinomycetes</taxon>
        <taxon>Mycobacteriales</taxon>
        <taxon>Tsukamurellaceae</taxon>
        <taxon>Tsukamurella</taxon>
    </lineage>
</organism>
<proteinExistence type="predicted"/>
<evidence type="ECO:0008006" key="4">
    <source>
        <dbReference type="Google" id="ProtNLM"/>
    </source>
</evidence>
<feature type="transmembrane region" description="Helical" evidence="1">
    <location>
        <begin position="20"/>
        <end position="36"/>
    </location>
</feature>
<evidence type="ECO:0000313" key="2">
    <source>
        <dbReference type="EMBL" id="MDP0400016.1"/>
    </source>
</evidence>
<dbReference type="EMBL" id="JAUTIX010000008">
    <property type="protein sequence ID" value="MDP0400016.1"/>
    <property type="molecule type" value="Genomic_DNA"/>
</dbReference>
<accession>A0AA90NK69</accession>
<keyword evidence="1" id="KW-0472">Membrane</keyword>
<comment type="caution">
    <text evidence="2">The sequence shown here is derived from an EMBL/GenBank/DDBJ whole genome shotgun (WGS) entry which is preliminary data.</text>
</comment>
<gene>
    <name evidence="2" type="ORF">Q7X28_19035</name>
</gene>
<keyword evidence="1" id="KW-1133">Transmembrane helix</keyword>
<evidence type="ECO:0000313" key="3">
    <source>
        <dbReference type="Proteomes" id="UP001178281"/>
    </source>
</evidence>
<dbReference type="Proteomes" id="UP001178281">
    <property type="component" value="Unassembled WGS sequence"/>
</dbReference>
<protein>
    <recommendedName>
        <fullName evidence="4">DUF1109 domain-containing protein</fullName>
    </recommendedName>
</protein>
<keyword evidence="3" id="KW-1185">Reference proteome</keyword>
<dbReference type="AlphaFoldDB" id="A0AA90NK69"/>
<feature type="transmembrane region" description="Helical" evidence="1">
    <location>
        <begin position="77"/>
        <end position="95"/>
    </location>
</feature>
<reference evidence="2" key="1">
    <citation type="submission" date="2023-08" db="EMBL/GenBank/DDBJ databases">
        <title>The draft genome of Tsukamurella strandjordii strain 050030.</title>
        <authorList>
            <person name="Zhao F."/>
            <person name="Feng Y."/>
            <person name="Zong Z."/>
        </authorList>
    </citation>
    <scope>NUCLEOTIDE SEQUENCE</scope>
    <source>
        <strain evidence="2">050030</strain>
    </source>
</reference>
<evidence type="ECO:0000256" key="1">
    <source>
        <dbReference type="SAM" id="Phobius"/>
    </source>
</evidence>
<sequence>MQSIDAPDRQWWQRPPGRPMTFTAIALVLVLAWAVSLPGGNFMLLLVAFWPTAIFALVWVIRVGVALATPHRPRWDARYLVIPVICLTGLVAAAFDLPREARWAYAKPRMESASDAIRSGAMKVAQFERLRIGSYSLTFHDRRDGNVWFRINDAGFLNSTYLVHSPENRPVHAQGRPTYNTVEHFDGQWWLVNEIFD</sequence>
<dbReference type="RefSeq" id="WP_305112500.1">
    <property type="nucleotide sequence ID" value="NZ_JAUTIX010000008.1"/>
</dbReference>
<name>A0AA90NK69_9ACTN</name>
<feature type="transmembrane region" description="Helical" evidence="1">
    <location>
        <begin position="42"/>
        <end position="65"/>
    </location>
</feature>
<keyword evidence="1" id="KW-0812">Transmembrane</keyword>